<evidence type="ECO:0000256" key="7">
    <source>
        <dbReference type="SAM" id="Phobius"/>
    </source>
</evidence>
<evidence type="ECO:0000313" key="8">
    <source>
        <dbReference type="EMBL" id="WWX25030.1"/>
    </source>
</evidence>
<dbReference type="EMBL" id="CP146612">
    <property type="protein sequence ID" value="WWX25030.1"/>
    <property type="molecule type" value="Genomic_DNA"/>
</dbReference>
<evidence type="ECO:0000256" key="3">
    <source>
        <dbReference type="ARBA" id="ARBA00022475"/>
    </source>
</evidence>
<accession>A0ABZ2J283</accession>
<keyword evidence="5 7" id="KW-1133">Transmembrane helix</keyword>
<gene>
    <name evidence="8" type="ORF">V8247_07150</name>
</gene>
<keyword evidence="4 7" id="KW-0812">Transmembrane</keyword>
<keyword evidence="9" id="KW-1185">Reference proteome</keyword>
<protein>
    <submittedName>
        <fullName evidence="8">Permease</fullName>
    </submittedName>
</protein>
<evidence type="ECO:0000256" key="4">
    <source>
        <dbReference type="ARBA" id="ARBA00022692"/>
    </source>
</evidence>
<reference evidence="8 9" key="1">
    <citation type="submission" date="2024-03" db="EMBL/GenBank/DDBJ databases">
        <title>A Dehalogenimonas Isolated from Estuarine Sediments Dihaloeliminates Chlorinated Alkanes.</title>
        <authorList>
            <person name="Yang Y."/>
            <person name="Wang H."/>
        </authorList>
    </citation>
    <scope>NUCLEOTIDE SEQUENCE [LARGE SCALE GENOMIC DNA]</scope>
    <source>
        <strain evidence="8 9">W</strain>
    </source>
</reference>
<evidence type="ECO:0000256" key="2">
    <source>
        <dbReference type="ARBA" id="ARBA00006386"/>
    </source>
</evidence>
<keyword evidence="6 7" id="KW-0472">Membrane</keyword>
<dbReference type="InterPro" id="IPR005524">
    <property type="entry name" value="DUF318"/>
</dbReference>
<sequence length="185" mass="20406">MKQLAKKYQAYVWIAAFAVAMIASFAVGFNPGTTVFTNFRVSLVEMLSFLPFLFIIVGLFDVWVPKEKIQKHIGHESGIKGIALVVLLAMLQAGPLYGAFPIAYILYKKGISPRNLFIYLGAFSSLKIPMLGIEIGYLGIEFTLARTLISLPLFIAIGYLMERFLKGRQFEVFDGGNNASPKAGA</sequence>
<name>A0ABZ2J283_9CHLR</name>
<keyword evidence="3" id="KW-1003">Cell membrane</keyword>
<evidence type="ECO:0000256" key="1">
    <source>
        <dbReference type="ARBA" id="ARBA00004651"/>
    </source>
</evidence>
<feature type="transmembrane region" description="Helical" evidence="7">
    <location>
        <begin position="135"/>
        <end position="160"/>
    </location>
</feature>
<dbReference type="Pfam" id="PF03773">
    <property type="entry name" value="ArsP_1"/>
    <property type="match status" value="1"/>
</dbReference>
<evidence type="ECO:0000256" key="5">
    <source>
        <dbReference type="ARBA" id="ARBA00022989"/>
    </source>
</evidence>
<organism evidence="8 9">
    <name type="scientific">Candidatus Dehalogenimonas loeffleri</name>
    <dbReference type="NCBI Taxonomy" id="3127115"/>
    <lineage>
        <taxon>Bacteria</taxon>
        <taxon>Bacillati</taxon>
        <taxon>Chloroflexota</taxon>
        <taxon>Dehalococcoidia</taxon>
        <taxon>Dehalococcoidales</taxon>
        <taxon>Dehalococcoidaceae</taxon>
        <taxon>Dehalogenimonas</taxon>
    </lineage>
</organism>
<comment type="subcellular location">
    <subcellularLocation>
        <location evidence="1">Cell membrane</location>
        <topology evidence="1">Multi-pass membrane protein</topology>
    </subcellularLocation>
</comment>
<comment type="similarity">
    <text evidence="2">Belongs to the UPF0718 family.</text>
</comment>
<dbReference type="RefSeq" id="WP_338737163.1">
    <property type="nucleotide sequence ID" value="NZ_CP146612.1"/>
</dbReference>
<proteinExistence type="inferred from homology"/>
<feature type="transmembrane region" description="Helical" evidence="7">
    <location>
        <begin position="81"/>
        <end position="107"/>
    </location>
</feature>
<feature type="transmembrane region" description="Helical" evidence="7">
    <location>
        <begin position="41"/>
        <end position="60"/>
    </location>
</feature>
<feature type="transmembrane region" description="Helical" evidence="7">
    <location>
        <begin position="12"/>
        <end position="29"/>
    </location>
</feature>
<dbReference type="Proteomes" id="UP001375370">
    <property type="component" value="Chromosome"/>
</dbReference>
<evidence type="ECO:0000256" key="6">
    <source>
        <dbReference type="ARBA" id="ARBA00023136"/>
    </source>
</evidence>
<evidence type="ECO:0000313" key="9">
    <source>
        <dbReference type="Proteomes" id="UP001375370"/>
    </source>
</evidence>